<dbReference type="AlphaFoldDB" id="A0AA37WIK9"/>
<dbReference type="Proteomes" id="UP001156666">
    <property type="component" value="Unassembled WGS sequence"/>
</dbReference>
<dbReference type="InterPro" id="IPR042098">
    <property type="entry name" value="TauD-like_sf"/>
</dbReference>
<protein>
    <recommendedName>
        <fullName evidence="2">TauD/TfdA-like domain-containing protein</fullName>
    </recommendedName>
</protein>
<accession>A0AA37WIK9</accession>
<dbReference type="GO" id="GO:0016706">
    <property type="term" value="F:2-oxoglutarate-dependent dioxygenase activity"/>
    <property type="evidence" value="ECO:0007669"/>
    <property type="project" value="UniProtKB-ARBA"/>
</dbReference>
<evidence type="ECO:0000259" key="2">
    <source>
        <dbReference type="Pfam" id="PF02668"/>
    </source>
</evidence>
<reference evidence="3" key="2">
    <citation type="submission" date="2023-01" db="EMBL/GenBank/DDBJ databases">
        <title>Draft genome sequence of Portibacter lacus strain NBRC 108769.</title>
        <authorList>
            <person name="Sun Q."/>
            <person name="Mori K."/>
        </authorList>
    </citation>
    <scope>NUCLEOTIDE SEQUENCE</scope>
    <source>
        <strain evidence="3">NBRC 108769</strain>
    </source>
</reference>
<proteinExistence type="predicted"/>
<dbReference type="Gene3D" id="3.60.130.10">
    <property type="entry name" value="Clavaminate synthase-like"/>
    <property type="match status" value="1"/>
</dbReference>
<name>A0AA37WIK9_9BACT</name>
<evidence type="ECO:0000313" key="3">
    <source>
        <dbReference type="EMBL" id="GLR19845.1"/>
    </source>
</evidence>
<evidence type="ECO:0000256" key="1">
    <source>
        <dbReference type="ARBA" id="ARBA00023002"/>
    </source>
</evidence>
<reference evidence="3" key="1">
    <citation type="journal article" date="2014" name="Int. J. Syst. Evol. Microbiol.">
        <title>Complete genome sequence of Corynebacterium casei LMG S-19264T (=DSM 44701T), isolated from a smear-ripened cheese.</title>
        <authorList>
            <consortium name="US DOE Joint Genome Institute (JGI-PGF)"/>
            <person name="Walter F."/>
            <person name="Albersmeier A."/>
            <person name="Kalinowski J."/>
            <person name="Ruckert C."/>
        </authorList>
    </citation>
    <scope>NUCLEOTIDE SEQUENCE</scope>
    <source>
        <strain evidence="3">NBRC 108769</strain>
    </source>
</reference>
<keyword evidence="4" id="KW-1185">Reference proteome</keyword>
<organism evidence="3 4">
    <name type="scientific">Portibacter lacus</name>
    <dbReference type="NCBI Taxonomy" id="1099794"/>
    <lineage>
        <taxon>Bacteria</taxon>
        <taxon>Pseudomonadati</taxon>
        <taxon>Bacteroidota</taxon>
        <taxon>Saprospiria</taxon>
        <taxon>Saprospirales</taxon>
        <taxon>Haliscomenobacteraceae</taxon>
        <taxon>Portibacter</taxon>
    </lineage>
</organism>
<feature type="domain" description="TauD/TfdA-like" evidence="2">
    <location>
        <begin position="24"/>
        <end position="224"/>
    </location>
</feature>
<sequence>MIRLNYKSTDPLQFALLLKDSADEIYIIESFPSDDRILENFIWEIGRPIEENRNPHSDITFEVSVTKKDKLFTSYATSNYHFPLHTDCSDLIAVPNALAMLCVTPATNGGDSILVYIDDVISQFSAEEVAFLLEKKWLFRKIWRPILSKTNTGYSVCYNRITMESYAKLTSSELAFLNKFDEVLNLKAINFKLKSNELLIIRNDKFLHGRTEFSENSDRLLRRIRFNV</sequence>
<dbReference type="SUPFAM" id="SSF51197">
    <property type="entry name" value="Clavaminate synthase-like"/>
    <property type="match status" value="1"/>
</dbReference>
<evidence type="ECO:0000313" key="4">
    <source>
        <dbReference type="Proteomes" id="UP001156666"/>
    </source>
</evidence>
<comment type="caution">
    <text evidence="3">The sequence shown here is derived from an EMBL/GenBank/DDBJ whole genome shotgun (WGS) entry which is preliminary data.</text>
</comment>
<dbReference type="Pfam" id="PF02668">
    <property type="entry name" value="TauD"/>
    <property type="match status" value="1"/>
</dbReference>
<dbReference type="InterPro" id="IPR003819">
    <property type="entry name" value="TauD/TfdA-like"/>
</dbReference>
<dbReference type="EMBL" id="BSOH01000037">
    <property type="protein sequence ID" value="GLR19845.1"/>
    <property type="molecule type" value="Genomic_DNA"/>
</dbReference>
<gene>
    <name evidence="3" type="ORF">GCM10007940_44610</name>
</gene>
<keyword evidence="1" id="KW-0560">Oxidoreductase</keyword>